<name>A0A7Z0M8A2_9STRE</name>
<comment type="caution">
    <text evidence="2">The sequence shown here is derived from an EMBL/GenBank/DDBJ whole genome shotgun (WGS) entry which is preliminary data.</text>
</comment>
<feature type="transmembrane region" description="Helical" evidence="1">
    <location>
        <begin position="36"/>
        <end position="58"/>
    </location>
</feature>
<dbReference type="EMBL" id="JACBXX010000176">
    <property type="protein sequence ID" value="NYS97197.1"/>
    <property type="molecule type" value="Genomic_DNA"/>
</dbReference>
<feature type="transmembrane region" description="Helical" evidence="1">
    <location>
        <begin position="108"/>
        <end position="125"/>
    </location>
</feature>
<organism evidence="2 3">
    <name type="scientific">Streptococcus danieliae</name>
    <dbReference type="NCBI Taxonomy" id="747656"/>
    <lineage>
        <taxon>Bacteria</taxon>
        <taxon>Bacillati</taxon>
        <taxon>Bacillota</taxon>
        <taxon>Bacilli</taxon>
        <taxon>Lactobacillales</taxon>
        <taxon>Streptococcaceae</taxon>
        <taxon>Streptococcus</taxon>
    </lineage>
</organism>
<dbReference type="AlphaFoldDB" id="A0A7Z0M8A2"/>
<keyword evidence="1" id="KW-1133">Transmembrane helix</keyword>
<accession>A0A7Z0M8A2</accession>
<sequence>MKLENCLRMLDGLVRLVIIGGFVWVLLDLFQEPRDYGRLALGLLGLFMVFYAFVIRDLKRFRLSREPGQYQPSSSSRQSIYLGIDIFIRLVLLVVVLLFFLYPEWRERYWFSLSCLFLAYWGLVSKGRHEVGRWK</sequence>
<dbReference type="RefSeq" id="WP_179925786.1">
    <property type="nucleotide sequence ID" value="NZ_CATKDJ010000048.1"/>
</dbReference>
<proteinExistence type="predicted"/>
<evidence type="ECO:0000313" key="3">
    <source>
        <dbReference type="Proteomes" id="UP000589521"/>
    </source>
</evidence>
<protein>
    <submittedName>
        <fullName evidence="2">Uncharacterized protein</fullName>
    </submittedName>
</protein>
<dbReference type="Proteomes" id="UP000589521">
    <property type="component" value="Unassembled WGS sequence"/>
</dbReference>
<evidence type="ECO:0000313" key="2">
    <source>
        <dbReference type="EMBL" id="NYS97197.1"/>
    </source>
</evidence>
<evidence type="ECO:0000256" key="1">
    <source>
        <dbReference type="SAM" id="Phobius"/>
    </source>
</evidence>
<feature type="transmembrane region" description="Helical" evidence="1">
    <location>
        <begin position="79"/>
        <end position="102"/>
    </location>
</feature>
<gene>
    <name evidence="2" type="ORF">HZY94_08420</name>
</gene>
<keyword evidence="1" id="KW-0472">Membrane</keyword>
<keyword evidence="1" id="KW-0812">Transmembrane</keyword>
<reference evidence="2 3" key="1">
    <citation type="submission" date="2020-07" db="EMBL/GenBank/DDBJ databases">
        <title>MOT database genomes.</title>
        <authorList>
            <person name="Joseph S."/>
            <person name="Aduse-Opoku J."/>
            <person name="Hashim A."/>
            <person name="Wade W."/>
            <person name="Curtis M."/>
        </authorList>
    </citation>
    <scope>NUCLEOTIDE SEQUENCE [LARGE SCALE GENOMIC DNA]</scope>
    <source>
        <strain evidence="2 3">STR</strain>
    </source>
</reference>
<feature type="transmembrane region" description="Helical" evidence="1">
    <location>
        <begin position="12"/>
        <end position="30"/>
    </location>
</feature>